<dbReference type="Pfam" id="PF00954">
    <property type="entry name" value="S_locus_glycop"/>
    <property type="match status" value="1"/>
</dbReference>
<keyword evidence="2 17" id="KW-0723">Serine/threonine-protein kinase</keyword>
<evidence type="ECO:0000259" key="22">
    <source>
        <dbReference type="PROSITE" id="PS50948"/>
    </source>
</evidence>
<dbReference type="FunFam" id="3.50.4.10:FF:000002">
    <property type="entry name" value="G-type lectin S-receptor-like serine/threonine-protein kinase"/>
    <property type="match status" value="1"/>
</dbReference>
<dbReference type="InterPro" id="IPR000858">
    <property type="entry name" value="S_locus_glycoprot_dom"/>
</dbReference>
<dbReference type="SUPFAM" id="SSF56112">
    <property type="entry name" value="Protein kinase-like (PK-like)"/>
    <property type="match status" value="1"/>
</dbReference>
<feature type="domain" description="Apple" evidence="22">
    <location>
        <begin position="342"/>
        <end position="422"/>
    </location>
</feature>
<evidence type="ECO:0000256" key="3">
    <source>
        <dbReference type="ARBA" id="ARBA00022553"/>
    </source>
</evidence>
<dbReference type="InterPro" id="IPR036426">
    <property type="entry name" value="Bulb-type_lectin_dom_sf"/>
</dbReference>
<evidence type="ECO:0000256" key="11">
    <source>
        <dbReference type="ARBA" id="ARBA00023136"/>
    </source>
</evidence>
<dbReference type="SUPFAM" id="SSF51110">
    <property type="entry name" value="alpha-D-mannose-specific plant lectins"/>
    <property type="match status" value="1"/>
</dbReference>
<dbReference type="InterPro" id="IPR001480">
    <property type="entry name" value="Bulb-type_lectin_dom"/>
</dbReference>
<dbReference type="SMART" id="SM00220">
    <property type="entry name" value="S_TKc"/>
    <property type="match status" value="1"/>
</dbReference>
<evidence type="ECO:0000256" key="5">
    <source>
        <dbReference type="ARBA" id="ARBA00022692"/>
    </source>
</evidence>
<keyword evidence="5 18" id="KW-0812">Transmembrane</keyword>
<dbReference type="Gene3D" id="1.10.510.10">
    <property type="entry name" value="Transferase(Phosphotransferase) domain 1"/>
    <property type="match status" value="1"/>
</dbReference>
<evidence type="ECO:0000259" key="20">
    <source>
        <dbReference type="PROSITE" id="PS50011"/>
    </source>
</evidence>
<evidence type="ECO:0000256" key="2">
    <source>
        <dbReference type="ARBA" id="ARBA00022527"/>
    </source>
</evidence>
<evidence type="ECO:0000256" key="8">
    <source>
        <dbReference type="ARBA" id="ARBA00022777"/>
    </source>
</evidence>
<keyword evidence="11 18" id="KW-0472">Membrane</keyword>
<comment type="subcellular location">
    <subcellularLocation>
        <location evidence="1">Membrane</location>
        <topology evidence="1">Single-pass type I membrane protein</topology>
    </subcellularLocation>
</comment>
<dbReference type="PANTHER" id="PTHR32444:SF183">
    <property type="entry name" value="APPLE DOMAIN-CONTAINING PROTEIN"/>
    <property type="match status" value="1"/>
</dbReference>
<evidence type="ECO:0000256" key="9">
    <source>
        <dbReference type="ARBA" id="ARBA00022840"/>
    </source>
</evidence>
<dbReference type="FunFam" id="1.10.510.10:FF:000060">
    <property type="entry name" value="G-type lectin S-receptor-like serine/threonine-protein kinase"/>
    <property type="match status" value="1"/>
</dbReference>
<sequence length="828" mass="92593">MRVPMYYIPTLLFCFSLLLITQTATAIDTINTTNSIRDGDTITSSGGNYVLGFFSPGKSKNRFLGIWYGKISVVTAVWVANAGAPLNDSSGVLQLTEKGILVLLNRSGSVIWSSNTSTPARNAVAQLLDSGNLVVKEKGGNNLENPLWQSFEHPSDTLLPEMKLGRNRKTGMDWYITSWKSADDPSRGNVSEILVSYGYPEILVVENSIVRHRSGPWNGLRFSGTPQLKPNPMYTFEFVFNEKEIFYRYHVLNSSMLTRLVVAQNGDIQRFAWITRTQSWLLYLTVNTDNCERYALCGANGICSIDSSPVCNCLNGFVPNVLREWETMDWSGGCLRRTPLNCSGDGFQRLSGVKLPETKTSWFSKSMNLDECRNTCLKNCSCTAFSNLDIRNGGSGCLLWFGDLIDTRIFVDNKPDIYVRMAASELDNGGGVKINSKSNVKKRIIVSIALSTGILFLLALFWYIWKKKQQKKGKVTGIVKRSSNNNPVKEDLDLPLFCLDTLTLATNNFSADNKLGEGGFGPVYKGTLRDGQEIAVKRLSRNSRQGLEEFKNEVKHIVKLQHRNLVKLLGCCIEGDEYMLIYEFLPNKSLNFFIFDETASLNLDWSKRYNIINGIARGVLYLHQDSRLRVIHRDLKASNVLLDDEMNPKISDFGLARSLGGNEIEANTNKVAGTYGYISPEYAIDGLYSPKSDVFSFGVLVLEILSGNRNRGFSHPDHSLNLLGHAWKLFTDGRPLELVSESIVETCNLFEALRSIHVGLLCVQEKPEDRPTMSYVVLMLGNEDALPRPKQPGFFTERDLIEATYTSSSSQSKPYSANECSISLMEAR</sequence>
<evidence type="ECO:0000256" key="17">
    <source>
        <dbReference type="PIRNR" id="PIRNR000641"/>
    </source>
</evidence>
<dbReference type="GO" id="GO:0016020">
    <property type="term" value="C:membrane"/>
    <property type="evidence" value="ECO:0007669"/>
    <property type="project" value="UniProtKB-SubCell"/>
</dbReference>
<accession>A0A6N2MPB8</accession>
<keyword evidence="9 17" id="KW-0067">ATP-binding</keyword>
<keyword evidence="10 18" id="KW-1133">Transmembrane helix</keyword>
<dbReference type="InterPro" id="IPR000719">
    <property type="entry name" value="Prot_kinase_dom"/>
</dbReference>
<dbReference type="PROSITE" id="PS50011">
    <property type="entry name" value="PROTEIN_KINASE_DOM"/>
    <property type="match status" value="1"/>
</dbReference>
<dbReference type="PANTHER" id="PTHR32444">
    <property type="entry name" value="BULB-TYPE LECTIN DOMAIN-CONTAINING PROTEIN"/>
    <property type="match status" value="1"/>
</dbReference>
<dbReference type="EC" id="2.7.11.1" evidence="17"/>
<dbReference type="PIRSF" id="PIRSF000641">
    <property type="entry name" value="SRK"/>
    <property type="match status" value="1"/>
</dbReference>
<keyword evidence="8 17" id="KW-0418">Kinase</keyword>
<feature type="transmembrane region" description="Helical" evidence="18">
    <location>
        <begin position="444"/>
        <end position="465"/>
    </location>
</feature>
<dbReference type="FunFam" id="2.90.10.10:FF:000004">
    <property type="entry name" value="G-type lectin S-receptor-like serine/threonine-protein kinase"/>
    <property type="match status" value="1"/>
</dbReference>
<evidence type="ECO:0000256" key="18">
    <source>
        <dbReference type="SAM" id="Phobius"/>
    </source>
</evidence>
<dbReference type="InterPro" id="IPR021820">
    <property type="entry name" value="S-locus_recpt_kinase_C"/>
</dbReference>
<comment type="similarity">
    <text evidence="17">Belongs to the protein kinase superfamily. Ser/Thr protein kinase family.</text>
</comment>
<dbReference type="FunFam" id="3.30.200.20:FF:000195">
    <property type="entry name" value="G-type lectin S-receptor-like serine/threonine-protein kinase"/>
    <property type="match status" value="1"/>
</dbReference>
<evidence type="ECO:0000256" key="7">
    <source>
        <dbReference type="ARBA" id="ARBA00022741"/>
    </source>
</evidence>
<keyword evidence="12" id="KW-1015">Disulfide bond</keyword>
<evidence type="ECO:0000256" key="1">
    <source>
        <dbReference type="ARBA" id="ARBA00004479"/>
    </source>
</evidence>
<dbReference type="Gene3D" id="3.50.4.10">
    <property type="entry name" value="Hepatocyte Growth Factor"/>
    <property type="match status" value="1"/>
</dbReference>
<feature type="domain" description="Protein kinase" evidence="20">
    <location>
        <begin position="509"/>
        <end position="786"/>
    </location>
</feature>
<keyword evidence="6 19" id="KW-0732">Signal</keyword>
<feature type="domain" description="Bulb-type lectin" evidence="21">
    <location>
        <begin position="27"/>
        <end position="148"/>
    </location>
</feature>
<keyword evidence="4 17" id="KW-0808">Transferase</keyword>
<feature type="chain" id="PRO_5027086009" description="Receptor-like serine/threonine-protein kinase" evidence="19">
    <location>
        <begin position="27"/>
        <end position="828"/>
    </location>
</feature>
<dbReference type="AlphaFoldDB" id="A0A6N2MPB8"/>
<feature type="signal peptide" evidence="19">
    <location>
        <begin position="1"/>
        <end position="26"/>
    </location>
</feature>
<evidence type="ECO:0000256" key="4">
    <source>
        <dbReference type="ARBA" id="ARBA00022679"/>
    </source>
</evidence>
<dbReference type="Gene3D" id="2.90.10.10">
    <property type="entry name" value="Bulb-type lectin domain"/>
    <property type="match status" value="1"/>
</dbReference>
<dbReference type="Pfam" id="PF01453">
    <property type="entry name" value="B_lectin"/>
    <property type="match status" value="1"/>
</dbReference>
<evidence type="ECO:0000256" key="16">
    <source>
        <dbReference type="ARBA" id="ARBA00048679"/>
    </source>
</evidence>
<proteinExistence type="inferred from homology"/>
<evidence type="ECO:0000256" key="19">
    <source>
        <dbReference type="SAM" id="SignalP"/>
    </source>
</evidence>
<dbReference type="GO" id="GO:0005524">
    <property type="term" value="F:ATP binding"/>
    <property type="evidence" value="ECO:0007669"/>
    <property type="project" value="UniProtKB-KW"/>
</dbReference>
<dbReference type="CDD" id="cd01098">
    <property type="entry name" value="PAN_AP_plant"/>
    <property type="match status" value="1"/>
</dbReference>
<comment type="catalytic activity">
    <reaction evidence="15 17">
        <text>L-threonyl-[protein] + ATP = O-phospho-L-threonyl-[protein] + ADP + H(+)</text>
        <dbReference type="Rhea" id="RHEA:46608"/>
        <dbReference type="Rhea" id="RHEA-COMP:11060"/>
        <dbReference type="Rhea" id="RHEA-COMP:11605"/>
        <dbReference type="ChEBI" id="CHEBI:15378"/>
        <dbReference type="ChEBI" id="CHEBI:30013"/>
        <dbReference type="ChEBI" id="CHEBI:30616"/>
        <dbReference type="ChEBI" id="CHEBI:61977"/>
        <dbReference type="ChEBI" id="CHEBI:456216"/>
        <dbReference type="EC" id="2.7.11.1"/>
    </reaction>
</comment>
<dbReference type="CDD" id="cd14066">
    <property type="entry name" value="STKc_IRAK"/>
    <property type="match status" value="1"/>
</dbReference>
<gene>
    <name evidence="23" type="ORF">SVIM_LOCUS401126</name>
</gene>
<dbReference type="PROSITE" id="PS00108">
    <property type="entry name" value="PROTEIN_KINASE_ST"/>
    <property type="match status" value="1"/>
</dbReference>
<dbReference type="SMART" id="SM00473">
    <property type="entry name" value="PAN_AP"/>
    <property type="match status" value="1"/>
</dbReference>
<protein>
    <recommendedName>
        <fullName evidence="17">Receptor-like serine/threonine-protein kinase</fullName>
        <ecNumber evidence="17">2.7.11.1</ecNumber>
    </recommendedName>
</protein>
<dbReference type="InterPro" id="IPR003609">
    <property type="entry name" value="Pan_app"/>
</dbReference>
<keyword evidence="7 17" id="KW-0547">Nucleotide-binding</keyword>
<organism evidence="23">
    <name type="scientific">Salix viminalis</name>
    <name type="common">Common osier</name>
    <name type="synonym">Basket willow</name>
    <dbReference type="NCBI Taxonomy" id="40686"/>
    <lineage>
        <taxon>Eukaryota</taxon>
        <taxon>Viridiplantae</taxon>
        <taxon>Streptophyta</taxon>
        <taxon>Embryophyta</taxon>
        <taxon>Tracheophyta</taxon>
        <taxon>Spermatophyta</taxon>
        <taxon>Magnoliopsida</taxon>
        <taxon>eudicotyledons</taxon>
        <taxon>Gunneridae</taxon>
        <taxon>Pentapetalae</taxon>
        <taxon>rosids</taxon>
        <taxon>fabids</taxon>
        <taxon>Malpighiales</taxon>
        <taxon>Salicaceae</taxon>
        <taxon>Saliceae</taxon>
        <taxon>Salix</taxon>
    </lineage>
</organism>
<evidence type="ECO:0000259" key="21">
    <source>
        <dbReference type="PROSITE" id="PS50927"/>
    </source>
</evidence>
<dbReference type="PROSITE" id="PS50927">
    <property type="entry name" value="BULB_LECTIN"/>
    <property type="match status" value="1"/>
</dbReference>
<keyword evidence="14" id="KW-0325">Glycoprotein</keyword>
<evidence type="ECO:0000256" key="14">
    <source>
        <dbReference type="ARBA" id="ARBA00023180"/>
    </source>
</evidence>
<comment type="catalytic activity">
    <reaction evidence="16 17">
        <text>L-seryl-[protein] + ATP = O-phospho-L-seryl-[protein] + ADP + H(+)</text>
        <dbReference type="Rhea" id="RHEA:17989"/>
        <dbReference type="Rhea" id="RHEA-COMP:9863"/>
        <dbReference type="Rhea" id="RHEA-COMP:11604"/>
        <dbReference type="ChEBI" id="CHEBI:15378"/>
        <dbReference type="ChEBI" id="CHEBI:29999"/>
        <dbReference type="ChEBI" id="CHEBI:30616"/>
        <dbReference type="ChEBI" id="CHEBI:83421"/>
        <dbReference type="ChEBI" id="CHEBI:456216"/>
        <dbReference type="EC" id="2.7.11.1"/>
    </reaction>
</comment>
<dbReference type="InterPro" id="IPR008271">
    <property type="entry name" value="Ser/Thr_kinase_AS"/>
</dbReference>
<evidence type="ECO:0000256" key="12">
    <source>
        <dbReference type="ARBA" id="ARBA00023157"/>
    </source>
</evidence>
<evidence type="ECO:0000313" key="23">
    <source>
        <dbReference type="EMBL" id="VFU56104.1"/>
    </source>
</evidence>
<keyword evidence="13" id="KW-0675">Receptor</keyword>
<evidence type="ECO:0000256" key="15">
    <source>
        <dbReference type="ARBA" id="ARBA00047899"/>
    </source>
</evidence>
<keyword evidence="3" id="KW-0597">Phosphoprotein</keyword>
<dbReference type="Pfam" id="PF07714">
    <property type="entry name" value="PK_Tyr_Ser-Thr"/>
    <property type="match status" value="1"/>
</dbReference>
<dbReference type="CDD" id="cd00028">
    <property type="entry name" value="B_lectin"/>
    <property type="match status" value="1"/>
</dbReference>
<dbReference type="InterPro" id="IPR001245">
    <property type="entry name" value="Ser-Thr/Tyr_kinase_cat_dom"/>
</dbReference>
<dbReference type="EMBL" id="CAADRP010001918">
    <property type="protein sequence ID" value="VFU56104.1"/>
    <property type="molecule type" value="Genomic_DNA"/>
</dbReference>
<name>A0A6N2MPB8_SALVM</name>
<dbReference type="Pfam" id="PF08276">
    <property type="entry name" value="PAN_2"/>
    <property type="match status" value="1"/>
</dbReference>
<dbReference type="InterPro" id="IPR024171">
    <property type="entry name" value="SRK-like_kinase"/>
</dbReference>
<dbReference type="Pfam" id="PF11883">
    <property type="entry name" value="DUF3403"/>
    <property type="match status" value="1"/>
</dbReference>
<reference evidence="23" key="1">
    <citation type="submission" date="2019-03" db="EMBL/GenBank/DDBJ databases">
        <authorList>
            <person name="Mank J."/>
            <person name="Almeida P."/>
        </authorList>
    </citation>
    <scope>NUCLEOTIDE SEQUENCE</scope>
    <source>
        <strain evidence="23">78183</strain>
    </source>
</reference>
<dbReference type="InterPro" id="IPR011009">
    <property type="entry name" value="Kinase-like_dom_sf"/>
</dbReference>
<dbReference type="Gene3D" id="3.30.200.20">
    <property type="entry name" value="Phosphorylase Kinase, domain 1"/>
    <property type="match status" value="1"/>
</dbReference>
<evidence type="ECO:0000256" key="10">
    <source>
        <dbReference type="ARBA" id="ARBA00022989"/>
    </source>
</evidence>
<dbReference type="GO" id="GO:0048544">
    <property type="term" value="P:recognition of pollen"/>
    <property type="evidence" value="ECO:0007669"/>
    <property type="project" value="InterPro"/>
</dbReference>
<dbReference type="SMART" id="SM00108">
    <property type="entry name" value="B_lectin"/>
    <property type="match status" value="1"/>
</dbReference>
<dbReference type="PROSITE" id="PS50948">
    <property type="entry name" value="PAN"/>
    <property type="match status" value="1"/>
</dbReference>
<evidence type="ECO:0000256" key="6">
    <source>
        <dbReference type="ARBA" id="ARBA00022729"/>
    </source>
</evidence>
<evidence type="ECO:0000256" key="13">
    <source>
        <dbReference type="ARBA" id="ARBA00023170"/>
    </source>
</evidence>
<dbReference type="GO" id="GO:0004674">
    <property type="term" value="F:protein serine/threonine kinase activity"/>
    <property type="evidence" value="ECO:0007669"/>
    <property type="project" value="UniProtKB-KW"/>
</dbReference>